<evidence type="ECO:0000313" key="2">
    <source>
        <dbReference type="Ensembl" id="ENSHCOP00000016135.1"/>
    </source>
</evidence>
<keyword evidence="3" id="KW-1185">Reference proteome</keyword>
<dbReference type="Proteomes" id="UP000264820">
    <property type="component" value="Unplaced"/>
</dbReference>
<sequence>SILLSAILLYNGIIFFISPESGISAHVVAAIDINTTANQVYRHNFPDTPLWNRTIEWPGRGSVC</sequence>
<dbReference type="STRING" id="109280.ENSHCOP00000016135"/>
<dbReference type="SUPFAM" id="SSF53335">
    <property type="entry name" value="S-adenosyl-L-methionine-dependent methyltransferases"/>
    <property type="match status" value="1"/>
</dbReference>
<dbReference type="InterPro" id="IPR029063">
    <property type="entry name" value="SAM-dependent_MTases_sf"/>
</dbReference>
<dbReference type="AlphaFoldDB" id="A0A3Q3DMW1"/>
<feature type="signal peptide" evidence="1">
    <location>
        <begin position="1"/>
        <end position="24"/>
    </location>
</feature>
<accession>A0A3Q3DMW1</accession>
<reference evidence="2" key="1">
    <citation type="submission" date="2025-08" db="UniProtKB">
        <authorList>
            <consortium name="Ensembl"/>
        </authorList>
    </citation>
    <scope>IDENTIFICATION</scope>
</reference>
<evidence type="ECO:0000313" key="3">
    <source>
        <dbReference type="Proteomes" id="UP000264820"/>
    </source>
</evidence>
<feature type="chain" id="PRO_5018628533" evidence="1">
    <location>
        <begin position="25"/>
        <end position="64"/>
    </location>
</feature>
<dbReference type="Ensembl" id="ENSHCOT00000028344.1">
    <property type="protein sequence ID" value="ENSHCOP00000016135.1"/>
    <property type="gene ID" value="ENSHCOG00000019850.1"/>
</dbReference>
<evidence type="ECO:0000256" key="1">
    <source>
        <dbReference type="SAM" id="SignalP"/>
    </source>
</evidence>
<dbReference type="Gene3D" id="3.40.50.150">
    <property type="entry name" value="Vaccinia Virus protein VP39"/>
    <property type="match status" value="1"/>
</dbReference>
<proteinExistence type="predicted"/>
<protein>
    <submittedName>
        <fullName evidence="2">Uncharacterized protein</fullName>
    </submittedName>
</protein>
<organism evidence="2 3">
    <name type="scientific">Hippocampus comes</name>
    <name type="common">Tiger tail seahorse</name>
    <dbReference type="NCBI Taxonomy" id="109280"/>
    <lineage>
        <taxon>Eukaryota</taxon>
        <taxon>Metazoa</taxon>
        <taxon>Chordata</taxon>
        <taxon>Craniata</taxon>
        <taxon>Vertebrata</taxon>
        <taxon>Euteleostomi</taxon>
        <taxon>Actinopterygii</taxon>
        <taxon>Neopterygii</taxon>
        <taxon>Teleostei</taxon>
        <taxon>Neoteleostei</taxon>
        <taxon>Acanthomorphata</taxon>
        <taxon>Syngnathiaria</taxon>
        <taxon>Syngnathiformes</taxon>
        <taxon>Syngnathoidei</taxon>
        <taxon>Syngnathidae</taxon>
        <taxon>Hippocampus</taxon>
    </lineage>
</organism>
<name>A0A3Q3DMW1_HIPCM</name>
<dbReference type="GeneTree" id="ENSGT00940000170822"/>
<reference evidence="2" key="2">
    <citation type="submission" date="2025-09" db="UniProtKB">
        <authorList>
            <consortium name="Ensembl"/>
        </authorList>
    </citation>
    <scope>IDENTIFICATION</scope>
</reference>
<keyword evidence="1" id="KW-0732">Signal</keyword>